<name>A0AA43TK99_9GAMM</name>
<evidence type="ECO:0000313" key="2">
    <source>
        <dbReference type="Proteomes" id="UP001160519"/>
    </source>
</evidence>
<keyword evidence="2" id="KW-1185">Reference proteome</keyword>
<dbReference type="Proteomes" id="UP001160519">
    <property type="component" value="Unassembled WGS sequence"/>
</dbReference>
<proteinExistence type="predicted"/>
<gene>
    <name evidence="1" type="ORF">PSU93_01410</name>
</gene>
<evidence type="ECO:0000313" key="1">
    <source>
        <dbReference type="EMBL" id="MDI1229792.1"/>
    </source>
</evidence>
<comment type="caution">
    <text evidence="1">The sequence shown here is derived from an EMBL/GenBank/DDBJ whole genome shotgun (WGS) entry which is preliminary data.</text>
</comment>
<dbReference type="AlphaFoldDB" id="A0AA43TK99"/>
<accession>A0AA43TK99</accession>
<dbReference type="EMBL" id="JAQSDF010000002">
    <property type="protein sequence ID" value="MDI1229792.1"/>
    <property type="molecule type" value="Genomic_DNA"/>
</dbReference>
<reference evidence="1" key="1">
    <citation type="submission" date="2023-01" db="EMBL/GenBank/DDBJ databases">
        <title>Biogeochemical cycle of methane in antarctic sediments.</title>
        <authorList>
            <person name="Roldan D.M."/>
            <person name="Menes R.J."/>
        </authorList>
    </citation>
    <scope>NUCLEOTIDE SEQUENCE [LARGE SCALE GENOMIC DNA]</scope>
    <source>
        <strain evidence="1">K-2018 MAG008</strain>
    </source>
</reference>
<protein>
    <submittedName>
        <fullName evidence="1">Uncharacterized protein</fullName>
    </submittedName>
</protein>
<organism evidence="1 2">
    <name type="scientific">Candidatus Methylobacter titanis</name>
    <dbReference type="NCBI Taxonomy" id="3053457"/>
    <lineage>
        <taxon>Bacteria</taxon>
        <taxon>Pseudomonadati</taxon>
        <taxon>Pseudomonadota</taxon>
        <taxon>Gammaproteobacteria</taxon>
        <taxon>Methylococcales</taxon>
        <taxon>Methylococcaceae</taxon>
        <taxon>Methylobacter</taxon>
    </lineage>
</organism>
<sequence length="77" mass="8696">MSGCYFPLGIAVKHFLADTDFLQLDDWIAGRSTQYDANERILGFGLFGSKLQIIVINCDDSEKTYAHAMNQDILEFC</sequence>